<comment type="subcellular location">
    <subcellularLocation>
        <location evidence="1">Mitochondrion</location>
    </subcellularLocation>
</comment>
<evidence type="ECO:0000313" key="8">
    <source>
        <dbReference type="EMBL" id="GMM49349.1"/>
    </source>
</evidence>
<dbReference type="PANTHER" id="PTHR37799:SF1">
    <property type="entry name" value="SMALL RIBOSOMAL SUBUNIT PROTEIN MS23"/>
    <property type="match status" value="1"/>
</dbReference>
<evidence type="ECO:0000256" key="4">
    <source>
        <dbReference type="ARBA" id="ARBA00023128"/>
    </source>
</evidence>
<evidence type="ECO:0000256" key="7">
    <source>
        <dbReference type="ARBA" id="ARBA00035421"/>
    </source>
</evidence>
<keyword evidence="5" id="KW-0687">Ribonucleoprotein</keyword>
<proteinExistence type="inferred from homology"/>
<organism evidence="8 9">
    <name type="scientific">Starmerella bacillaris</name>
    <name type="common">Yeast</name>
    <name type="synonym">Candida zemplinina</name>
    <dbReference type="NCBI Taxonomy" id="1247836"/>
    <lineage>
        <taxon>Eukaryota</taxon>
        <taxon>Fungi</taxon>
        <taxon>Dikarya</taxon>
        <taxon>Ascomycota</taxon>
        <taxon>Saccharomycotina</taxon>
        <taxon>Dipodascomycetes</taxon>
        <taxon>Dipodascales</taxon>
        <taxon>Trichomonascaceae</taxon>
        <taxon>Starmerella</taxon>
    </lineage>
</organism>
<keyword evidence="9" id="KW-1185">Reference proteome</keyword>
<evidence type="ECO:0000256" key="6">
    <source>
        <dbReference type="ARBA" id="ARBA00035137"/>
    </source>
</evidence>
<dbReference type="GO" id="GO:0003735">
    <property type="term" value="F:structural constituent of ribosome"/>
    <property type="evidence" value="ECO:0007669"/>
    <property type="project" value="InterPro"/>
</dbReference>
<evidence type="ECO:0000313" key="9">
    <source>
        <dbReference type="Proteomes" id="UP001362899"/>
    </source>
</evidence>
<dbReference type="Pfam" id="PF13741">
    <property type="entry name" value="MRP-S25"/>
    <property type="match status" value="1"/>
</dbReference>
<evidence type="ECO:0000256" key="1">
    <source>
        <dbReference type="ARBA" id="ARBA00004173"/>
    </source>
</evidence>
<evidence type="ECO:0000256" key="5">
    <source>
        <dbReference type="ARBA" id="ARBA00023274"/>
    </source>
</evidence>
<dbReference type="EMBL" id="BTGC01000001">
    <property type="protein sequence ID" value="GMM49349.1"/>
    <property type="molecule type" value="Genomic_DNA"/>
</dbReference>
<comment type="similarity">
    <text evidence="2">Belongs to the mitochondrion-specific ribosomal protein mS23 family.</text>
</comment>
<dbReference type="Proteomes" id="UP001362899">
    <property type="component" value="Unassembled WGS sequence"/>
</dbReference>
<evidence type="ECO:0000256" key="3">
    <source>
        <dbReference type="ARBA" id="ARBA00022980"/>
    </source>
</evidence>
<sequence>MRLKTEATQVALRTATLLKNSGLSPIFEPTWYKVILANPPTHQILPKVRQLESALTTRDKIKGKKTADGFYVTRNKLPRDKSSRRLYKLPVITYIEDKIREMFYTNHPWELARPRNMIENGSNKNPIISRLDWSSMVQPSLPLNGESVVQRTLWLSKQKEYISLHGEDWFQAYEQARLEFYKLRMREYIDRQVAEEEALMHGSVFGPTSWESTIKREQEIIEQFIPEAVEASKVLEAKRTKVVSE</sequence>
<comment type="caution">
    <text evidence="8">The sequence shown here is derived from an EMBL/GenBank/DDBJ whole genome shotgun (WGS) entry which is preliminary data.</text>
</comment>
<protein>
    <recommendedName>
        <fullName evidence="6">Small ribosomal subunit protein mS23</fullName>
    </recommendedName>
    <alternativeName>
        <fullName evidence="7">37S ribosomal protein S25, mitochondrial</fullName>
    </alternativeName>
</protein>
<gene>
    <name evidence="8" type="ORF">DASB73_003070</name>
</gene>
<accession>A0AAV5RCZ0</accession>
<reference evidence="8 9" key="1">
    <citation type="journal article" date="2023" name="Elife">
        <title>Identification of key yeast species and microbe-microbe interactions impacting larval growth of Drosophila in the wild.</title>
        <authorList>
            <person name="Mure A."/>
            <person name="Sugiura Y."/>
            <person name="Maeda R."/>
            <person name="Honda K."/>
            <person name="Sakurai N."/>
            <person name="Takahashi Y."/>
            <person name="Watada M."/>
            <person name="Katoh T."/>
            <person name="Gotoh A."/>
            <person name="Gotoh Y."/>
            <person name="Taniguchi I."/>
            <person name="Nakamura K."/>
            <person name="Hayashi T."/>
            <person name="Katayama T."/>
            <person name="Uemura T."/>
            <person name="Hattori Y."/>
        </authorList>
    </citation>
    <scope>NUCLEOTIDE SEQUENCE [LARGE SCALE GENOMIC DNA]</scope>
    <source>
        <strain evidence="8 9">SB-73</strain>
    </source>
</reference>
<dbReference type="InterPro" id="IPR016939">
    <property type="entry name" value="Ribosomal_mS23_fun"/>
</dbReference>
<dbReference type="GO" id="GO:0005763">
    <property type="term" value="C:mitochondrial small ribosomal subunit"/>
    <property type="evidence" value="ECO:0007669"/>
    <property type="project" value="InterPro"/>
</dbReference>
<dbReference type="AlphaFoldDB" id="A0AAV5RCZ0"/>
<dbReference type="PANTHER" id="PTHR37799">
    <property type="entry name" value="37S RIBOSOMAL PROTEIN S25, MITOCHONDRIAL"/>
    <property type="match status" value="1"/>
</dbReference>
<keyword evidence="3 8" id="KW-0689">Ribosomal protein</keyword>
<keyword evidence="4" id="KW-0496">Mitochondrion</keyword>
<evidence type="ECO:0000256" key="2">
    <source>
        <dbReference type="ARBA" id="ARBA00009864"/>
    </source>
</evidence>
<name>A0AAV5RCZ0_STABA</name>